<dbReference type="InterPro" id="IPR013766">
    <property type="entry name" value="Thioredoxin_domain"/>
</dbReference>
<sequence length="184" mass="20737">MRNVIRAMLAAIGIAAIYTFGTGAIAESPKVGDQGAAPEFVGINNWLNSEPLTLQQLRGKVVLVDFWTYACGNCVNTLPHVKQWYEKYKDQGLVVVGVHTPEFPFEKSTENVQAALKRYDIRYPVAQDNMYGTWSAYRNQYWPALYLIDANGRIVYQHYGEGRYKETEAALQKLLAERKAAQPG</sequence>
<comment type="caution">
    <text evidence="2">The sequence shown here is derived from an EMBL/GenBank/DDBJ whole genome shotgun (WGS) entry which is preliminary data.</text>
</comment>
<dbReference type="EMBL" id="PJRP01000012">
    <property type="protein sequence ID" value="PLP98288.1"/>
    <property type="molecule type" value="Genomic_DNA"/>
</dbReference>
<dbReference type="Pfam" id="PF08534">
    <property type="entry name" value="Redoxin"/>
    <property type="match status" value="1"/>
</dbReference>
<dbReference type="RefSeq" id="WP_101683677.1">
    <property type="nucleotide sequence ID" value="NZ_PJRP01000012.1"/>
</dbReference>
<organism evidence="2 3">
    <name type="scientific">Cupriavidus pauculus</name>
    <dbReference type="NCBI Taxonomy" id="82633"/>
    <lineage>
        <taxon>Bacteria</taxon>
        <taxon>Pseudomonadati</taxon>
        <taxon>Pseudomonadota</taxon>
        <taxon>Betaproteobacteria</taxon>
        <taxon>Burkholderiales</taxon>
        <taxon>Burkholderiaceae</taxon>
        <taxon>Cupriavidus</taxon>
    </lineage>
</organism>
<proteinExistence type="predicted"/>
<dbReference type="OrthoDB" id="9811352at2"/>
<protein>
    <submittedName>
        <fullName evidence="2">Thioredoxin</fullName>
    </submittedName>
</protein>
<evidence type="ECO:0000313" key="3">
    <source>
        <dbReference type="Proteomes" id="UP000234341"/>
    </source>
</evidence>
<dbReference type="CDD" id="cd03012">
    <property type="entry name" value="TlpA_like_DipZ_like"/>
    <property type="match status" value="1"/>
</dbReference>
<dbReference type="PANTHER" id="PTHR42852">
    <property type="entry name" value="THIOL:DISULFIDE INTERCHANGE PROTEIN DSBE"/>
    <property type="match status" value="1"/>
</dbReference>
<dbReference type="SUPFAM" id="SSF52833">
    <property type="entry name" value="Thioredoxin-like"/>
    <property type="match status" value="1"/>
</dbReference>
<dbReference type="PANTHER" id="PTHR42852:SF13">
    <property type="entry name" value="PROTEIN DIPZ"/>
    <property type="match status" value="1"/>
</dbReference>
<gene>
    <name evidence="2" type="ORF">CYJ10_22560</name>
</gene>
<reference evidence="2 3" key="1">
    <citation type="submission" date="2017-12" db="EMBL/GenBank/DDBJ databases">
        <title>Genome sequence of the active heterotrophic nitrifier-denitrifier, Cupriavidus pauculus UM1.</title>
        <authorList>
            <person name="Putonti C."/>
            <person name="Castignetti D."/>
        </authorList>
    </citation>
    <scope>NUCLEOTIDE SEQUENCE [LARGE SCALE GENOMIC DNA]</scope>
    <source>
        <strain evidence="2 3">UM1</strain>
    </source>
</reference>
<accession>A0A2N5C7T5</accession>
<dbReference type="Proteomes" id="UP000234341">
    <property type="component" value="Unassembled WGS sequence"/>
</dbReference>
<dbReference type="InterPro" id="IPR050553">
    <property type="entry name" value="Thioredoxin_ResA/DsbE_sf"/>
</dbReference>
<dbReference type="GO" id="GO:0016491">
    <property type="term" value="F:oxidoreductase activity"/>
    <property type="evidence" value="ECO:0007669"/>
    <property type="project" value="InterPro"/>
</dbReference>
<dbReference type="Gene3D" id="3.40.30.10">
    <property type="entry name" value="Glutaredoxin"/>
    <property type="match status" value="1"/>
</dbReference>
<dbReference type="PROSITE" id="PS51352">
    <property type="entry name" value="THIOREDOXIN_2"/>
    <property type="match status" value="1"/>
</dbReference>
<evidence type="ECO:0000313" key="2">
    <source>
        <dbReference type="EMBL" id="PLP98288.1"/>
    </source>
</evidence>
<name>A0A2N5C7T5_9BURK</name>
<dbReference type="AlphaFoldDB" id="A0A2N5C7T5"/>
<dbReference type="InterPro" id="IPR036249">
    <property type="entry name" value="Thioredoxin-like_sf"/>
</dbReference>
<dbReference type="STRING" id="82633.GCA_000974605_05543"/>
<evidence type="ECO:0000259" key="1">
    <source>
        <dbReference type="PROSITE" id="PS51352"/>
    </source>
</evidence>
<feature type="domain" description="Thioredoxin" evidence="1">
    <location>
        <begin position="31"/>
        <end position="176"/>
    </location>
</feature>
<dbReference type="InterPro" id="IPR013740">
    <property type="entry name" value="Redoxin"/>
</dbReference>